<dbReference type="CDD" id="cd00082">
    <property type="entry name" value="HisKA"/>
    <property type="match status" value="1"/>
</dbReference>
<dbReference type="SMART" id="SM00065">
    <property type="entry name" value="GAF"/>
    <property type="match status" value="1"/>
</dbReference>
<comment type="catalytic activity">
    <reaction evidence="1">
        <text>ATP + protein L-histidine = ADP + protein N-phospho-L-histidine.</text>
        <dbReference type="EC" id="2.7.13.3"/>
    </reaction>
</comment>
<evidence type="ECO:0000256" key="4">
    <source>
        <dbReference type="ARBA" id="ARBA00022679"/>
    </source>
</evidence>
<keyword evidence="7" id="KW-0067">ATP-binding</keyword>
<keyword evidence="8" id="KW-0902">Two-component regulatory system</keyword>
<dbReference type="InterPro" id="IPR003018">
    <property type="entry name" value="GAF"/>
</dbReference>
<dbReference type="RefSeq" id="WP_367775253.1">
    <property type="nucleotide sequence ID" value="NZ_JBFNXR010000054.1"/>
</dbReference>
<dbReference type="InterPro" id="IPR029016">
    <property type="entry name" value="GAF-like_dom_sf"/>
</dbReference>
<comment type="caution">
    <text evidence="14">The sequence shown here is derived from an EMBL/GenBank/DDBJ whole genome shotgun (WGS) entry which is preliminary data.</text>
</comment>
<reference evidence="14 15" key="1">
    <citation type="submission" date="2024-06" db="EMBL/GenBank/DDBJ databases">
        <title>Novosphingobium rhizovicinus M1R2S20.</title>
        <authorList>
            <person name="Sun J.-Q."/>
        </authorList>
    </citation>
    <scope>NUCLEOTIDE SEQUENCE [LARGE SCALE GENOMIC DNA]</scope>
    <source>
        <strain evidence="14 15">M1R2S20</strain>
    </source>
</reference>
<dbReference type="PROSITE" id="PS50113">
    <property type="entry name" value="PAC"/>
    <property type="match status" value="3"/>
</dbReference>
<dbReference type="Gene3D" id="1.10.287.130">
    <property type="match status" value="1"/>
</dbReference>
<dbReference type="CDD" id="cd18161">
    <property type="entry name" value="REC_hyHK_blue-like"/>
    <property type="match status" value="1"/>
</dbReference>
<dbReference type="InterPro" id="IPR000014">
    <property type="entry name" value="PAS"/>
</dbReference>
<dbReference type="SUPFAM" id="SSF55874">
    <property type="entry name" value="ATPase domain of HSP90 chaperone/DNA topoisomerase II/histidine kinase"/>
    <property type="match status" value="1"/>
</dbReference>
<dbReference type="InterPro" id="IPR036890">
    <property type="entry name" value="HATPase_C_sf"/>
</dbReference>
<dbReference type="SMART" id="SM00091">
    <property type="entry name" value="PAS"/>
    <property type="match status" value="4"/>
</dbReference>
<dbReference type="PROSITE" id="PS50112">
    <property type="entry name" value="PAS"/>
    <property type="match status" value="4"/>
</dbReference>
<evidence type="ECO:0000259" key="13">
    <source>
        <dbReference type="PROSITE" id="PS50113"/>
    </source>
</evidence>
<evidence type="ECO:0000259" key="11">
    <source>
        <dbReference type="PROSITE" id="PS50110"/>
    </source>
</evidence>
<dbReference type="SUPFAM" id="SSF47384">
    <property type="entry name" value="Homodimeric domain of signal transducing histidine kinase"/>
    <property type="match status" value="1"/>
</dbReference>
<dbReference type="InterPro" id="IPR013767">
    <property type="entry name" value="PAS_fold"/>
</dbReference>
<dbReference type="SMART" id="SM00448">
    <property type="entry name" value="REC"/>
    <property type="match status" value="1"/>
</dbReference>
<evidence type="ECO:0000259" key="10">
    <source>
        <dbReference type="PROSITE" id="PS50109"/>
    </source>
</evidence>
<feature type="domain" description="PAC" evidence="13">
    <location>
        <begin position="620"/>
        <end position="672"/>
    </location>
</feature>
<dbReference type="SMART" id="SM00388">
    <property type="entry name" value="HisKA"/>
    <property type="match status" value="1"/>
</dbReference>
<dbReference type="InterPro" id="IPR003594">
    <property type="entry name" value="HATPase_dom"/>
</dbReference>
<dbReference type="SMART" id="SM00387">
    <property type="entry name" value="HATPase_c"/>
    <property type="match status" value="1"/>
</dbReference>
<feature type="domain" description="PAS" evidence="12">
    <location>
        <begin position="547"/>
        <end position="617"/>
    </location>
</feature>
<keyword evidence="4" id="KW-0808">Transferase</keyword>
<accession>A0ABV3RFC2</accession>
<organism evidence="14 15">
    <name type="scientific">Novosphingobium rhizovicinum</name>
    <dbReference type="NCBI Taxonomy" id="3228928"/>
    <lineage>
        <taxon>Bacteria</taxon>
        <taxon>Pseudomonadati</taxon>
        <taxon>Pseudomonadota</taxon>
        <taxon>Alphaproteobacteria</taxon>
        <taxon>Sphingomonadales</taxon>
        <taxon>Sphingomonadaceae</taxon>
        <taxon>Novosphingobium</taxon>
    </lineage>
</organism>
<dbReference type="Pfam" id="PF00072">
    <property type="entry name" value="Response_reg"/>
    <property type="match status" value="1"/>
</dbReference>
<evidence type="ECO:0000256" key="2">
    <source>
        <dbReference type="ARBA" id="ARBA00012438"/>
    </source>
</evidence>
<dbReference type="EMBL" id="JBFNXR010000054">
    <property type="protein sequence ID" value="MEW9856774.1"/>
    <property type="molecule type" value="Genomic_DNA"/>
</dbReference>
<sequence length="1168" mass="129546">MMLTSPVPLVLLWGEQGVMIYNDAYSGFAGGRDSRLLGSNVREGWDEIADFNDNVMRVGLSGGSLSYRDHELILHRDGRPERVWMNLDYSPVPGDDGLPGGVIAVVVETSEAVRARRALEESEARLRFFDELSQAVAGSRDAAEVLAVTTRLTAQHLNLSDCAYADMDEDQDGFTIRGDWHAPGSPSIVGHYSLAAFGERAVQDLHAGRPLIVNDVSAELAPEAARTFQDIGISATICMPLVERGRLIALMAIHDKQPRTWQDYEQSLLREVTQRSWAHIQRVGAEGTLRERQAYNRQILDSAIDYGIVATDLDGTITSWNRGAAEVLGWTEAEMIGQSIGLVFTPEDVASDRPSAKRREALETGRAHDARWHVRKTGERFWGLSEMTPLRNAEGEAIGFVKLMRDRTVEYEAQEALRVSEERLRRAQAAGGVGLFSIEIGTDTISATEQFCRIFGIEPREEIQAAELEQLVLPEDRWLISNQTSRSEGTAALEVQYHIRRASDGDERTIVRKADYEYDEDGQPLRLVGVVHDVTDRLHMQRALEKSEAQFSALAQNMPNQAWTARADGWLDWFNDQVYAYCGEPLGTLTGTAWMQFVHPDDLHDTLHRWRTALASGERYEAEFRIRDRSGTYRWHLARAQALTDAQGKITAWVGTNTEIEAQKQAEVASAQDRERLWTISQDLMLVCDFAGLITAVNPSASRMLGWAEEEMVGRSLDQFLHPDDLPATAAEVRKLGEGAATLAFENRYRAKDGSFRLLEWTAVPANGRIHAIGRDITEQREIEEALRQSQKMEAVGQLTGGIAHDFNNLLQGITGSLDIMQNRLLKGRTDDLKRWLEGARGSAERAAALTHRLLAFSRRQPLDPRPVRSNPLVSSMEDLLRRTMGERIDLNLTLNDDLWLTRCDPNQLESAILNLAINARDAMPDGGRLTIETSNAQLDSPVIAQQRDVRPGRYVCICVSDTGVGMDKATMARAFEPFFTTKPAGQGTGLGLSMIYGFARQSEGYAVIYSELGLGSTVKIYLPRFIDAAGLEEEPSVRSEGAPDSKAGEVVLVVEDEPVVRGLIVEVLNELGYQPIEAPDGPEGLAILQEPRRIDLLVTDIGLPGLNGQQVAERARLSRPDLKVLFMTGYAENAALASGFLEAGMELITKPFSMDVLANRIHKIIEG</sequence>
<dbReference type="InterPro" id="IPR004358">
    <property type="entry name" value="Sig_transdc_His_kin-like_C"/>
</dbReference>
<dbReference type="Gene3D" id="3.30.450.20">
    <property type="entry name" value="PAS domain"/>
    <property type="match status" value="5"/>
</dbReference>
<dbReference type="Gene3D" id="3.30.565.10">
    <property type="entry name" value="Histidine kinase-like ATPase, C-terminal domain"/>
    <property type="match status" value="1"/>
</dbReference>
<evidence type="ECO:0000256" key="5">
    <source>
        <dbReference type="ARBA" id="ARBA00022741"/>
    </source>
</evidence>
<dbReference type="SUPFAM" id="SSF55781">
    <property type="entry name" value="GAF domain-like"/>
    <property type="match status" value="1"/>
</dbReference>
<dbReference type="Pfam" id="PF00989">
    <property type="entry name" value="PAS"/>
    <property type="match status" value="1"/>
</dbReference>
<keyword evidence="5" id="KW-0547">Nucleotide-binding</keyword>
<evidence type="ECO:0000256" key="8">
    <source>
        <dbReference type="ARBA" id="ARBA00023012"/>
    </source>
</evidence>
<dbReference type="Pfam" id="PF08447">
    <property type="entry name" value="PAS_3"/>
    <property type="match status" value="3"/>
</dbReference>
<name>A0ABV3RFC2_9SPHN</name>
<evidence type="ECO:0000313" key="14">
    <source>
        <dbReference type="EMBL" id="MEW9856774.1"/>
    </source>
</evidence>
<evidence type="ECO:0000256" key="9">
    <source>
        <dbReference type="PROSITE-ProRule" id="PRU00169"/>
    </source>
</evidence>
<dbReference type="SUPFAM" id="SSF52172">
    <property type="entry name" value="CheY-like"/>
    <property type="match status" value="1"/>
</dbReference>
<dbReference type="PROSITE" id="PS50109">
    <property type="entry name" value="HIS_KIN"/>
    <property type="match status" value="1"/>
</dbReference>
<evidence type="ECO:0000259" key="12">
    <source>
        <dbReference type="PROSITE" id="PS50112"/>
    </source>
</evidence>
<dbReference type="Gene3D" id="3.40.50.2300">
    <property type="match status" value="1"/>
</dbReference>
<feature type="domain" description="PAS" evidence="12">
    <location>
        <begin position="685"/>
        <end position="740"/>
    </location>
</feature>
<dbReference type="InterPro" id="IPR001789">
    <property type="entry name" value="Sig_transdc_resp-reg_receiver"/>
</dbReference>
<dbReference type="SMART" id="SM00086">
    <property type="entry name" value="PAC"/>
    <property type="match status" value="5"/>
</dbReference>
<dbReference type="PROSITE" id="PS50110">
    <property type="entry name" value="RESPONSE_REGULATORY"/>
    <property type="match status" value="1"/>
</dbReference>
<dbReference type="Gene3D" id="3.30.450.40">
    <property type="match status" value="1"/>
</dbReference>
<dbReference type="InterPro" id="IPR035965">
    <property type="entry name" value="PAS-like_dom_sf"/>
</dbReference>
<gene>
    <name evidence="14" type="ORF">ABUH87_16730</name>
</gene>
<dbReference type="InterPro" id="IPR036097">
    <property type="entry name" value="HisK_dim/P_sf"/>
</dbReference>
<dbReference type="PANTHER" id="PTHR43065:SF42">
    <property type="entry name" value="TWO-COMPONENT SENSOR PPRA"/>
    <property type="match status" value="1"/>
</dbReference>
<feature type="domain" description="PAS" evidence="12">
    <location>
        <begin position="420"/>
        <end position="477"/>
    </location>
</feature>
<dbReference type="InterPro" id="IPR011006">
    <property type="entry name" value="CheY-like_superfamily"/>
</dbReference>
<keyword evidence="6" id="KW-0418">Kinase</keyword>
<evidence type="ECO:0000256" key="6">
    <source>
        <dbReference type="ARBA" id="ARBA00022777"/>
    </source>
</evidence>
<proteinExistence type="predicted"/>
<dbReference type="SUPFAM" id="SSF55785">
    <property type="entry name" value="PYP-like sensor domain (PAS domain)"/>
    <property type="match status" value="5"/>
</dbReference>
<dbReference type="NCBIfam" id="TIGR00229">
    <property type="entry name" value="sensory_box"/>
    <property type="match status" value="4"/>
</dbReference>
<dbReference type="Proteomes" id="UP001556118">
    <property type="component" value="Unassembled WGS sequence"/>
</dbReference>
<dbReference type="CDD" id="cd16919">
    <property type="entry name" value="HATPase_CckA-like"/>
    <property type="match status" value="1"/>
</dbReference>
<evidence type="ECO:0000256" key="7">
    <source>
        <dbReference type="ARBA" id="ARBA00022840"/>
    </source>
</evidence>
<evidence type="ECO:0000256" key="1">
    <source>
        <dbReference type="ARBA" id="ARBA00000085"/>
    </source>
</evidence>
<dbReference type="EC" id="2.7.13.3" evidence="2"/>
<dbReference type="InterPro" id="IPR001610">
    <property type="entry name" value="PAC"/>
</dbReference>
<dbReference type="Pfam" id="PF02518">
    <property type="entry name" value="HATPase_c"/>
    <property type="match status" value="1"/>
</dbReference>
<protein>
    <recommendedName>
        <fullName evidence="2">histidine kinase</fullName>
        <ecNumber evidence="2">2.7.13.3</ecNumber>
    </recommendedName>
</protein>
<keyword evidence="15" id="KW-1185">Reference proteome</keyword>
<evidence type="ECO:0000313" key="15">
    <source>
        <dbReference type="Proteomes" id="UP001556118"/>
    </source>
</evidence>
<dbReference type="InterPro" id="IPR003661">
    <property type="entry name" value="HisK_dim/P_dom"/>
</dbReference>
<dbReference type="InterPro" id="IPR013655">
    <property type="entry name" value="PAS_fold_3"/>
</dbReference>
<feature type="modified residue" description="4-aspartylphosphate" evidence="9">
    <location>
        <position position="1101"/>
    </location>
</feature>
<dbReference type="Pfam" id="PF00512">
    <property type="entry name" value="HisKA"/>
    <property type="match status" value="1"/>
</dbReference>
<feature type="domain" description="Histidine kinase" evidence="10">
    <location>
        <begin position="802"/>
        <end position="1027"/>
    </location>
</feature>
<dbReference type="PANTHER" id="PTHR43065">
    <property type="entry name" value="SENSOR HISTIDINE KINASE"/>
    <property type="match status" value="1"/>
</dbReference>
<feature type="domain" description="Response regulatory" evidence="11">
    <location>
        <begin position="1051"/>
        <end position="1166"/>
    </location>
</feature>
<feature type="domain" description="PAC" evidence="13">
    <location>
        <begin position="493"/>
        <end position="546"/>
    </location>
</feature>
<dbReference type="Gene3D" id="2.10.70.100">
    <property type="match status" value="1"/>
</dbReference>
<dbReference type="InterPro" id="IPR000700">
    <property type="entry name" value="PAS-assoc_C"/>
</dbReference>
<feature type="domain" description="PAS" evidence="12">
    <location>
        <begin position="292"/>
        <end position="365"/>
    </location>
</feature>
<dbReference type="PRINTS" id="PR00344">
    <property type="entry name" value="BCTRLSENSOR"/>
</dbReference>
<dbReference type="CDD" id="cd00130">
    <property type="entry name" value="PAS"/>
    <property type="match status" value="4"/>
</dbReference>
<dbReference type="InterPro" id="IPR005467">
    <property type="entry name" value="His_kinase_dom"/>
</dbReference>
<evidence type="ECO:0000256" key="3">
    <source>
        <dbReference type="ARBA" id="ARBA00022553"/>
    </source>
</evidence>
<dbReference type="Pfam" id="PF01590">
    <property type="entry name" value="GAF"/>
    <property type="match status" value="1"/>
</dbReference>
<keyword evidence="3 9" id="KW-0597">Phosphoprotein</keyword>
<feature type="domain" description="PAC" evidence="13">
    <location>
        <begin position="366"/>
        <end position="419"/>
    </location>
</feature>